<dbReference type="Pfam" id="PF07796">
    <property type="entry name" value="DUF1638"/>
    <property type="match status" value="1"/>
</dbReference>
<sequence length="191" mass="22251">MSKCLICCGILQKELEQIFKEIGNRNNVPERIYLEPALHVDFDKLKTELESTLANQQKKSEKLFLVYGLQCHPEMNVLAQNYKATVIPAQNCIDMLLGDKINFLNQEAKTFFLTPGWLENWKSIFINGLGWDSITARQNFGFYERILLLDTGIKTFKEEEILEFFDYTQIPIETHEISLNNLRQLILDTLK</sequence>
<keyword evidence="3" id="KW-1185">Reference proteome</keyword>
<dbReference type="RefSeq" id="WP_028052340.1">
    <property type="nucleotide sequence ID" value="NZ_ATYG01000018.1"/>
</dbReference>
<reference evidence="2 3" key="1">
    <citation type="submission" date="2020-07" db="EMBL/GenBank/DDBJ databases">
        <title>Genomic Encyclopedia of Type Strains, Phase III (KMG-III): the genomes of soil and plant-associated and newly described type strains.</title>
        <authorList>
            <person name="Whitman W."/>
        </authorList>
    </citation>
    <scope>NUCLEOTIDE SEQUENCE [LARGE SCALE GENOMIC DNA]</scope>
    <source>
        <strain evidence="2 3">DSM 11255</strain>
    </source>
</reference>
<dbReference type="Proteomes" id="UP000604066">
    <property type="component" value="Unassembled WGS sequence"/>
</dbReference>
<dbReference type="EMBL" id="JACCBS010000001">
    <property type="protein sequence ID" value="NYE57092.1"/>
    <property type="molecule type" value="Genomic_DNA"/>
</dbReference>
<protein>
    <recommendedName>
        <fullName evidence="1">DUF1638 domain-containing protein</fullName>
    </recommendedName>
</protein>
<evidence type="ECO:0000259" key="1">
    <source>
        <dbReference type="Pfam" id="PF07796"/>
    </source>
</evidence>
<comment type="caution">
    <text evidence="2">The sequence shown here is derived from an EMBL/GenBank/DDBJ whole genome shotgun (WGS) entry which is preliminary data.</text>
</comment>
<evidence type="ECO:0000313" key="2">
    <source>
        <dbReference type="EMBL" id="NYE57092.1"/>
    </source>
</evidence>
<accession>A0ABX2R7F6</accession>
<dbReference type="InterPro" id="IPR012437">
    <property type="entry name" value="DUF1638"/>
</dbReference>
<name>A0ABX2R7F6_9THEO</name>
<proteinExistence type="predicted"/>
<evidence type="ECO:0000313" key="3">
    <source>
        <dbReference type="Proteomes" id="UP000604066"/>
    </source>
</evidence>
<feature type="domain" description="DUF1638" evidence="1">
    <location>
        <begin position="34"/>
        <end position="185"/>
    </location>
</feature>
<organism evidence="2 3">
    <name type="scientific">Carboxydothermus ferrireducens DSM 11255</name>
    <dbReference type="NCBI Taxonomy" id="1119529"/>
    <lineage>
        <taxon>Bacteria</taxon>
        <taxon>Bacillati</taxon>
        <taxon>Bacillota</taxon>
        <taxon>Clostridia</taxon>
        <taxon>Thermoanaerobacterales</taxon>
        <taxon>Thermoanaerobacteraceae</taxon>
        <taxon>Carboxydothermus</taxon>
    </lineage>
</organism>
<gene>
    <name evidence="2" type="ORF">HDG70_000798</name>
</gene>